<evidence type="ECO:0000313" key="4">
    <source>
        <dbReference type="EMBL" id="KAK6730805.1"/>
    </source>
</evidence>
<comment type="caution">
    <text evidence="4">The sequence shown here is derived from an EMBL/GenBank/DDBJ whole genome shotgun (WGS) entry which is preliminary data.</text>
</comment>
<evidence type="ECO:0000259" key="3">
    <source>
        <dbReference type="Pfam" id="PF08585"/>
    </source>
</evidence>
<feature type="compositionally biased region" description="Basic and acidic residues" evidence="2">
    <location>
        <begin position="232"/>
        <end position="242"/>
    </location>
</feature>
<reference evidence="4 5" key="1">
    <citation type="submission" date="2023-08" db="EMBL/GenBank/DDBJ databases">
        <title>A Necator americanus chromosomal reference genome.</title>
        <authorList>
            <person name="Ilik V."/>
            <person name="Petrzelkova K.J."/>
            <person name="Pardy F."/>
            <person name="Fuh T."/>
            <person name="Niatou-Singa F.S."/>
            <person name="Gouil Q."/>
            <person name="Baker L."/>
            <person name="Ritchie M.E."/>
            <person name="Jex A.R."/>
            <person name="Gazzola D."/>
            <person name="Li H."/>
            <person name="Toshio Fujiwara R."/>
            <person name="Zhan B."/>
            <person name="Aroian R.V."/>
            <person name="Pafco B."/>
            <person name="Schwarz E.M."/>
        </authorList>
    </citation>
    <scope>NUCLEOTIDE SEQUENCE [LARGE SCALE GENOMIC DNA]</scope>
    <source>
        <strain evidence="4 5">Aroian</strain>
        <tissue evidence="4">Whole animal</tissue>
    </source>
</reference>
<accession>A0ABR1BZB4</accession>
<protein>
    <recommendedName>
        <fullName evidence="3">RecQ mediated genome instability protein 1 OB-fold domain-containing protein</fullName>
    </recommendedName>
</protein>
<sequence length="680" mass="76148">MLKGSICLAHRLCFFHVDEKSSNEGRNLRCALLEQFIHSNLSDSCDPVAKMPVTATKAVITSRMILQVSIYLFRNNLFQYFDCQFDNLFHLVSVVNVANSRYDRYHESSGSANDLYWFDNDKESNGTSDEPSPATHPSRKDGGKYCFLKMKLTDGQNVVHAIQYGGVQFLDEKAPSGTKILLISRVLLRRGILLLNSSNCQVLGGDFESVLHFRDCDGETLSNGVLRQLPSSKERLESKTDPRQPTQFPKTISNLSTNSHYPIRMQRIPNELLQNTHTEVPLENEPEKLSIGRPAVVPSLQSVATTTAHVHHIDSRKSHHGDSCEASLLDGTTYHRSLEQLRQKIIPRNSCKSGKEDLSSSICDSIFIAEDSKSSRYSSLRGNFNTTGNRSITDYFQVSRSNLKEITSAKNKRIGSSSIKSSGEQNCSVMLPNKIGPGAVKAMATHASSIMGINRCDGSTVHDDSYLISSIGDFSDDLYPTQKDLLSRNITQRTQPSTAVVTYKRSHLSEGKVTGSNTTAGWISCNERLFHTSSFFRPSIMDKLMDFKITLLADVLAKRKFWMLPKVVNVMGVCSMRGDLTAKHGSWLLYVDIADESMDSQRCVVSSQLLERLLGFSVRQCEKFSRQNNTHELLLCKERAIEVMKNIQRLDLIFSMEVHSQKEKLPSLVKILSLYEALGA</sequence>
<dbReference type="Gene3D" id="2.40.50.770">
    <property type="entry name" value="RecQ-mediated genome instability protein Rmi1, C-terminal domain"/>
    <property type="match status" value="1"/>
</dbReference>
<evidence type="ECO:0000256" key="1">
    <source>
        <dbReference type="ARBA" id="ARBA00006395"/>
    </source>
</evidence>
<dbReference type="PANTHER" id="PTHR14790">
    <property type="entry name" value="RECQ-MEDIATED GENOME INSTABILITY PROTEIN 1 RMI1"/>
    <property type="match status" value="1"/>
</dbReference>
<evidence type="ECO:0000256" key="2">
    <source>
        <dbReference type="SAM" id="MobiDB-lite"/>
    </source>
</evidence>
<dbReference type="PANTHER" id="PTHR14790:SF18">
    <property type="entry name" value="RECQ-MEDIATED GENOME INSTABILITY PROTEIN 1 HOMOLOG"/>
    <property type="match status" value="1"/>
</dbReference>
<dbReference type="InterPro" id="IPR042470">
    <property type="entry name" value="RMI1_N_C_sf"/>
</dbReference>
<dbReference type="EMBL" id="JAVFWL010000001">
    <property type="protein sequence ID" value="KAK6730805.1"/>
    <property type="molecule type" value="Genomic_DNA"/>
</dbReference>
<feature type="compositionally biased region" description="Polar residues" evidence="2">
    <location>
        <begin position="243"/>
        <end position="256"/>
    </location>
</feature>
<dbReference type="InterPro" id="IPR013894">
    <property type="entry name" value="RMI1_OB"/>
</dbReference>
<keyword evidence="5" id="KW-1185">Reference proteome</keyword>
<name>A0ABR1BZB4_NECAM</name>
<comment type="similarity">
    <text evidence="1">Belongs to the RMI1 family.</text>
</comment>
<dbReference type="Pfam" id="PF08585">
    <property type="entry name" value="RMI1_N_C"/>
    <property type="match status" value="1"/>
</dbReference>
<feature type="domain" description="RecQ mediated genome instability protein 1 OB-fold" evidence="3">
    <location>
        <begin position="91"/>
        <end position="211"/>
    </location>
</feature>
<gene>
    <name evidence="4" type="primary">Necator_chrI.g3465</name>
    <name evidence="4" type="ORF">RB195_007336</name>
</gene>
<dbReference type="Proteomes" id="UP001303046">
    <property type="component" value="Unassembled WGS sequence"/>
</dbReference>
<proteinExistence type="inferred from homology"/>
<evidence type="ECO:0000313" key="5">
    <source>
        <dbReference type="Proteomes" id="UP001303046"/>
    </source>
</evidence>
<feature type="region of interest" description="Disordered" evidence="2">
    <location>
        <begin position="231"/>
        <end position="256"/>
    </location>
</feature>
<organism evidence="4 5">
    <name type="scientific">Necator americanus</name>
    <name type="common">Human hookworm</name>
    <dbReference type="NCBI Taxonomy" id="51031"/>
    <lineage>
        <taxon>Eukaryota</taxon>
        <taxon>Metazoa</taxon>
        <taxon>Ecdysozoa</taxon>
        <taxon>Nematoda</taxon>
        <taxon>Chromadorea</taxon>
        <taxon>Rhabditida</taxon>
        <taxon>Rhabditina</taxon>
        <taxon>Rhabditomorpha</taxon>
        <taxon>Strongyloidea</taxon>
        <taxon>Ancylostomatidae</taxon>
        <taxon>Bunostominae</taxon>
        <taxon>Necator</taxon>
    </lineage>
</organism>